<dbReference type="GO" id="GO:0031501">
    <property type="term" value="C:mannosyltransferase complex"/>
    <property type="evidence" value="ECO:0007669"/>
    <property type="project" value="TreeGrafter"/>
</dbReference>
<organism evidence="3 4">
    <name type="scientific">Linnemannia exigua</name>
    <dbReference type="NCBI Taxonomy" id="604196"/>
    <lineage>
        <taxon>Eukaryota</taxon>
        <taxon>Fungi</taxon>
        <taxon>Fungi incertae sedis</taxon>
        <taxon>Mucoromycota</taxon>
        <taxon>Mortierellomycotina</taxon>
        <taxon>Mortierellomycetes</taxon>
        <taxon>Mortierellales</taxon>
        <taxon>Mortierellaceae</taxon>
        <taxon>Linnemannia</taxon>
    </lineage>
</organism>
<protein>
    <submittedName>
        <fullName evidence="3">Uncharacterized protein</fullName>
    </submittedName>
</protein>
<gene>
    <name evidence="3" type="ORF">BGZ95_005620</name>
</gene>
<evidence type="ECO:0000256" key="2">
    <source>
        <dbReference type="SAM" id="SignalP"/>
    </source>
</evidence>
<evidence type="ECO:0000313" key="3">
    <source>
        <dbReference type="EMBL" id="KAG0281250.1"/>
    </source>
</evidence>
<keyword evidence="1" id="KW-1133">Transmembrane helix</keyword>
<dbReference type="Proteomes" id="UP001194580">
    <property type="component" value="Unassembled WGS sequence"/>
</dbReference>
<dbReference type="PANTHER" id="PTHR28022">
    <property type="entry name" value="GPI MANNOSYLTRANSFERASE 2 SUBUNIT PGA1"/>
    <property type="match status" value="1"/>
</dbReference>
<proteinExistence type="predicted"/>
<keyword evidence="4" id="KW-1185">Reference proteome</keyword>
<feature type="chain" id="PRO_5042008102" evidence="2">
    <location>
        <begin position="27"/>
        <end position="234"/>
    </location>
</feature>
<dbReference type="Pfam" id="PF10333">
    <property type="entry name" value="Pga1"/>
    <property type="match status" value="1"/>
</dbReference>
<dbReference type="GO" id="GO:0005789">
    <property type="term" value="C:endoplasmic reticulum membrane"/>
    <property type="evidence" value="ECO:0007669"/>
    <property type="project" value="TreeGrafter"/>
</dbReference>
<sequence length="234" mass="26159">MKHPSLLGIIIPLLLFFLTAPTFTWANTEKAIFTVNHSAQKPSDNTQTHASRQYHGIIDPSSWYGRTKPAFLSAVGQLINEQAYGVDLQNRQFLWYVLKDLDHKTSFELRISYPATSPADFDISVWTLTEAQERLPISVNLLDHFPENTMFARIKATYTGVSYVSSGNTPSPETLPVPFNLVLERLYLLVPYQALKLAAVIVVVAVSGLGYVVPRVYRALVDIASEGFSLKKVD</sequence>
<feature type="transmembrane region" description="Helical" evidence="1">
    <location>
        <begin position="194"/>
        <end position="213"/>
    </location>
</feature>
<comment type="caution">
    <text evidence="3">The sequence shown here is derived from an EMBL/GenBank/DDBJ whole genome shotgun (WGS) entry which is preliminary data.</text>
</comment>
<reference evidence="3" key="1">
    <citation type="journal article" date="2020" name="Fungal Divers.">
        <title>Resolving the Mortierellaceae phylogeny through synthesis of multi-gene phylogenetics and phylogenomics.</title>
        <authorList>
            <person name="Vandepol N."/>
            <person name="Liber J."/>
            <person name="Desiro A."/>
            <person name="Na H."/>
            <person name="Kennedy M."/>
            <person name="Barry K."/>
            <person name="Grigoriev I.V."/>
            <person name="Miller A.N."/>
            <person name="O'Donnell K."/>
            <person name="Stajich J.E."/>
            <person name="Bonito G."/>
        </authorList>
    </citation>
    <scope>NUCLEOTIDE SEQUENCE</scope>
    <source>
        <strain evidence="3">NRRL 28262</strain>
    </source>
</reference>
<name>A0AAD4DLF4_9FUNG</name>
<evidence type="ECO:0000256" key="1">
    <source>
        <dbReference type="SAM" id="Phobius"/>
    </source>
</evidence>
<dbReference type="PANTHER" id="PTHR28022:SF1">
    <property type="entry name" value="GPI MANNOSYLTRANSFERASE 2 SUBUNIT PGA1"/>
    <property type="match status" value="1"/>
</dbReference>
<accession>A0AAD4DLF4</accession>
<feature type="signal peptide" evidence="2">
    <location>
        <begin position="1"/>
        <end position="26"/>
    </location>
</feature>
<dbReference type="InterPro" id="IPR019433">
    <property type="entry name" value="GPI_ManTrfase_II_coact_Pga1"/>
</dbReference>
<keyword evidence="1" id="KW-0472">Membrane</keyword>
<dbReference type="GO" id="GO:0006506">
    <property type="term" value="P:GPI anchor biosynthetic process"/>
    <property type="evidence" value="ECO:0007669"/>
    <property type="project" value="TreeGrafter"/>
</dbReference>
<keyword evidence="2" id="KW-0732">Signal</keyword>
<dbReference type="EMBL" id="JAAAIL010000026">
    <property type="protein sequence ID" value="KAG0281250.1"/>
    <property type="molecule type" value="Genomic_DNA"/>
</dbReference>
<keyword evidence="1" id="KW-0812">Transmembrane</keyword>
<evidence type="ECO:0000313" key="4">
    <source>
        <dbReference type="Proteomes" id="UP001194580"/>
    </source>
</evidence>
<dbReference type="AlphaFoldDB" id="A0AAD4DLF4"/>
<dbReference type="GO" id="GO:0000030">
    <property type="term" value="F:mannosyltransferase activity"/>
    <property type="evidence" value="ECO:0007669"/>
    <property type="project" value="TreeGrafter"/>
</dbReference>